<dbReference type="FunFam" id="2.30.29.30:FF:000391">
    <property type="entry name" value="Sterol 3-beta-glucosyltransferase"/>
    <property type="match status" value="1"/>
</dbReference>
<dbReference type="SUPFAM" id="SSF50729">
    <property type="entry name" value="PH domain-like"/>
    <property type="match status" value="1"/>
</dbReference>
<feature type="compositionally biased region" description="Low complexity" evidence="14">
    <location>
        <begin position="1"/>
        <end position="10"/>
    </location>
</feature>
<keyword evidence="7" id="KW-0443">Lipid metabolism</keyword>
<feature type="region of interest" description="Disordered" evidence="14">
    <location>
        <begin position="706"/>
        <end position="751"/>
    </location>
</feature>
<feature type="compositionally biased region" description="Low complexity" evidence="14">
    <location>
        <begin position="119"/>
        <end position="132"/>
    </location>
</feature>
<evidence type="ECO:0000256" key="5">
    <source>
        <dbReference type="ARBA" id="ARBA00022676"/>
    </source>
</evidence>
<dbReference type="PROSITE" id="PS50003">
    <property type="entry name" value="PH_DOMAIN"/>
    <property type="match status" value="1"/>
</dbReference>
<feature type="region of interest" description="Disordered" evidence="14">
    <location>
        <begin position="549"/>
        <end position="678"/>
    </location>
</feature>
<feature type="compositionally biased region" description="Basic and acidic residues" evidence="14">
    <location>
        <begin position="19"/>
        <end position="28"/>
    </location>
</feature>
<comment type="catalytic activity">
    <reaction evidence="12">
        <text>ergosterol + UDP-alpha-D-glucose = ergosteryl 3-beta-D-glucoside + UDP + H(+)</text>
        <dbReference type="Rhea" id="RHEA:61836"/>
        <dbReference type="ChEBI" id="CHEBI:15378"/>
        <dbReference type="ChEBI" id="CHEBI:16933"/>
        <dbReference type="ChEBI" id="CHEBI:52973"/>
        <dbReference type="ChEBI" id="CHEBI:58223"/>
        <dbReference type="ChEBI" id="CHEBI:58885"/>
    </reaction>
    <physiologicalReaction direction="left-to-right" evidence="12">
        <dbReference type="Rhea" id="RHEA:61837"/>
    </physiologicalReaction>
</comment>
<dbReference type="GO" id="GO:0016906">
    <property type="term" value="F:sterol 3-beta-glucosyltransferase activity"/>
    <property type="evidence" value="ECO:0007669"/>
    <property type="project" value="UniProtKB-EC"/>
</dbReference>
<feature type="region of interest" description="Disordered" evidence="14">
    <location>
        <begin position="893"/>
        <end position="916"/>
    </location>
</feature>
<feature type="compositionally biased region" description="Polar residues" evidence="14">
    <location>
        <begin position="549"/>
        <end position="559"/>
    </location>
</feature>
<reference evidence="16 17" key="1">
    <citation type="submission" date="2019-05" db="EMBL/GenBank/DDBJ databases">
        <title>Emergence of the Ug99 lineage of the wheat stem rust pathogen through somatic hybridization.</title>
        <authorList>
            <person name="Li F."/>
            <person name="Upadhyaya N.M."/>
            <person name="Sperschneider J."/>
            <person name="Matny O."/>
            <person name="Nguyen-Phuc H."/>
            <person name="Mago R."/>
            <person name="Raley C."/>
            <person name="Miller M.E."/>
            <person name="Silverstein K.A.T."/>
            <person name="Henningsen E."/>
            <person name="Hirsch C.D."/>
            <person name="Visser B."/>
            <person name="Pretorius Z.A."/>
            <person name="Steffenson B.J."/>
            <person name="Schwessinger B."/>
            <person name="Dodds P.N."/>
            <person name="Figueroa M."/>
        </authorList>
    </citation>
    <scope>NUCLEOTIDE SEQUENCE [LARGE SCALE GENOMIC DNA]</scope>
    <source>
        <strain evidence="16 17">Ug99</strain>
    </source>
</reference>
<dbReference type="Pfam" id="PF06722">
    <property type="entry name" value="EryCIII-like_C"/>
    <property type="match status" value="1"/>
</dbReference>
<evidence type="ECO:0000256" key="11">
    <source>
        <dbReference type="ARBA" id="ARBA00029843"/>
    </source>
</evidence>
<evidence type="ECO:0000256" key="7">
    <source>
        <dbReference type="ARBA" id="ARBA00022955"/>
    </source>
</evidence>
<dbReference type="SMART" id="SM00233">
    <property type="entry name" value="PH"/>
    <property type="match status" value="1"/>
</dbReference>
<dbReference type="Gene3D" id="2.30.29.30">
    <property type="entry name" value="Pleckstrin-homology domain (PH domain)/Phosphotyrosine-binding domain (PTB)"/>
    <property type="match status" value="1"/>
</dbReference>
<keyword evidence="5" id="KW-0328">Glycosyltransferase</keyword>
<feature type="region of interest" description="Disordered" evidence="14">
    <location>
        <begin position="497"/>
        <end position="518"/>
    </location>
</feature>
<evidence type="ECO:0000256" key="2">
    <source>
        <dbReference type="ARBA" id="ARBA00012650"/>
    </source>
</evidence>
<dbReference type="EMBL" id="VDEP01000204">
    <property type="protein sequence ID" value="KAA1124295.1"/>
    <property type="molecule type" value="Genomic_DNA"/>
</dbReference>
<evidence type="ECO:0000256" key="1">
    <source>
        <dbReference type="ARBA" id="ARBA00006962"/>
    </source>
</evidence>
<dbReference type="InterPro" id="IPR004276">
    <property type="entry name" value="GlycoTrans_28_N"/>
</dbReference>
<evidence type="ECO:0000259" key="15">
    <source>
        <dbReference type="PROSITE" id="PS50003"/>
    </source>
</evidence>
<dbReference type="EC" id="2.4.1.173" evidence="2"/>
<evidence type="ECO:0000256" key="13">
    <source>
        <dbReference type="ARBA" id="ARBA00049453"/>
    </source>
</evidence>
<evidence type="ECO:0000256" key="4">
    <source>
        <dbReference type="ARBA" id="ARBA00022516"/>
    </source>
</evidence>
<gene>
    <name evidence="16" type="primary">ATG26_1</name>
    <name evidence="16" type="ORF">PGTUg99_023548</name>
</gene>
<evidence type="ECO:0000256" key="6">
    <source>
        <dbReference type="ARBA" id="ARBA00022679"/>
    </source>
</evidence>
<feature type="compositionally biased region" description="Polar residues" evidence="14">
    <location>
        <begin position="649"/>
        <end position="660"/>
    </location>
</feature>
<feature type="compositionally biased region" description="Low complexity" evidence="14">
    <location>
        <begin position="1653"/>
        <end position="1672"/>
    </location>
</feature>
<dbReference type="PANTHER" id="PTHR48050">
    <property type="entry name" value="STEROL 3-BETA-GLUCOSYLTRANSFERASE"/>
    <property type="match status" value="1"/>
</dbReference>
<dbReference type="InterPro" id="IPR002213">
    <property type="entry name" value="UDP_glucos_trans"/>
</dbReference>
<dbReference type="SUPFAM" id="SSF53756">
    <property type="entry name" value="UDP-Glycosyltransferase/glycogen phosphorylase"/>
    <property type="match status" value="1"/>
</dbReference>
<dbReference type="GO" id="GO:0005975">
    <property type="term" value="P:carbohydrate metabolic process"/>
    <property type="evidence" value="ECO:0007669"/>
    <property type="project" value="InterPro"/>
</dbReference>
<keyword evidence="8" id="KW-0756">Sterol biosynthesis</keyword>
<feature type="compositionally biased region" description="Polar residues" evidence="14">
    <location>
        <begin position="1627"/>
        <end position="1643"/>
    </location>
</feature>
<evidence type="ECO:0000313" key="16">
    <source>
        <dbReference type="EMBL" id="KAA1124295.1"/>
    </source>
</evidence>
<dbReference type="PANTHER" id="PTHR48050:SF25">
    <property type="entry name" value="STEROL 3-BETA-GLUCOSYLTRANSFERASE"/>
    <property type="match status" value="1"/>
</dbReference>
<accession>A0A5B0RHD7</accession>
<feature type="compositionally biased region" description="Polar residues" evidence="14">
    <location>
        <begin position="1495"/>
        <end position="1512"/>
    </location>
</feature>
<protein>
    <recommendedName>
        <fullName evidence="3">Sterol 3-beta-glucosyltransferase</fullName>
        <ecNumber evidence="2">2.4.1.173</ecNumber>
    </recommendedName>
    <alternativeName>
        <fullName evidence="11">Autophagy-related protein 26</fullName>
    </alternativeName>
</protein>
<dbReference type="Pfam" id="PF03033">
    <property type="entry name" value="Glyco_transf_28"/>
    <property type="match status" value="1"/>
</dbReference>
<comment type="catalytic activity">
    <reaction evidence="13">
        <text>a sterol + UDP-alpha-D-glucose = a sterol 3-beta-D-glucoside + UDP + H(+)</text>
        <dbReference type="Rhea" id="RHEA:22724"/>
        <dbReference type="ChEBI" id="CHEBI:15378"/>
        <dbReference type="ChEBI" id="CHEBI:15889"/>
        <dbReference type="ChEBI" id="CHEBI:37424"/>
        <dbReference type="ChEBI" id="CHEBI:58223"/>
        <dbReference type="ChEBI" id="CHEBI:58885"/>
        <dbReference type="EC" id="2.4.1.173"/>
    </reaction>
    <physiologicalReaction direction="left-to-right" evidence="13">
        <dbReference type="Rhea" id="RHEA:22725"/>
    </physiologicalReaction>
</comment>
<keyword evidence="4" id="KW-0444">Lipid biosynthesis</keyword>
<evidence type="ECO:0000256" key="12">
    <source>
        <dbReference type="ARBA" id="ARBA00047886"/>
    </source>
</evidence>
<feature type="region of interest" description="Disordered" evidence="14">
    <location>
        <begin position="1264"/>
        <end position="1286"/>
    </location>
</feature>
<evidence type="ECO:0000256" key="9">
    <source>
        <dbReference type="ARBA" id="ARBA00023166"/>
    </source>
</evidence>
<dbReference type="Proteomes" id="UP000325313">
    <property type="component" value="Unassembled WGS sequence"/>
</dbReference>
<dbReference type="Pfam" id="PF02893">
    <property type="entry name" value="GRAM"/>
    <property type="match status" value="1"/>
</dbReference>
<evidence type="ECO:0000256" key="14">
    <source>
        <dbReference type="SAM" id="MobiDB-lite"/>
    </source>
</evidence>
<comment type="caution">
    <text evidence="16">The sequence shown here is derived from an EMBL/GenBank/DDBJ whole genome shotgun (WGS) entry which is preliminary data.</text>
</comment>
<feature type="compositionally biased region" description="Low complexity" evidence="14">
    <location>
        <begin position="1418"/>
        <end position="1429"/>
    </location>
</feature>
<feature type="compositionally biased region" description="Polar residues" evidence="14">
    <location>
        <begin position="615"/>
        <end position="628"/>
    </location>
</feature>
<feature type="domain" description="PH" evidence="15">
    <location>
        <begin position="237"/>
        <end position="337"/>
    </location>
</feature>
<evidence type="ECO:0000313" key="17">
    <source>
        <dbReference type="Proteomes" id="UP000325313"/>
    </source>
</evidence>
<feature type="compositionally biased region" description="Polar residues" evidence="14">
    <location>
        <begin position="707"/>
        <end position="719"/>
    </location>
</feature>
<evidence type="ECO:0000256" key="8">
    <source>
        <dbReference type="ARBA" id="ARBA00023011"/>
    </source>
</evidence>
<dbReference type="FunFam" id="3.40.50.2000:FF:000009">
    <property type="entry name" value="Sterol 3-beta-glucosyltransferase UGT80A2"/>
    <property type="match status" value="1"/>
</dbReference>
<keyword evidence="10" id="KW-0753">Steroid metabolism</keyword>
<dbReference type="FunFam" id="3.40.50.2000:FF:000029">
    <property type="entry name" value="Sterol 3-beta-glucosyltransferase"/>
    <property type="match status" value="1"/>
</dbReference>
<feature type="compositionally biased region" description="Polar residues" evidence="14">
    <location>
        <begin position="101"/>
        <end position="118"/>
    </location>
</feature>
<feature type="compositionally biased region" description="Polar residues" evidence="14">
    <location>
        <begin position="1583"/>
        <end position="1599"/>
    </location>
</feature>
<dbReference type="Pfam" id="PF00169">
    <property type="entry name" value="PH"/>
    <property type="match status" value="1"/>
</dbReference>
<feature type="compositionally biased region" description="Low complexity" evidence="14">
    <location>
        <begin position="579"/>
        <end position="604"/>
    </location>
</feature>
<dbReference type="InterPro" id="IPR001849">
    <property type="entry name" value="PH_domain"/>
</dbReference>
<feature type="compositionally biased region" description="Polar residues" evidence="14">
    <location>
        <begin position="433"/>
        <end position="463"/>
    </location>
</feature>
<dbReference type="InterPro" id="IPR010610">
    <property type="entry name" value="EryCIII-like_C"/>
</dbReference>
<sequence>MLSSSSSQSSLRAQVGSTQDHHQQEEHTFNTNSIPTKASSIFAIHRSLFLDQQPNQHPSKHAHSETDNPTHPHSTEEPTESDSEYHTSTPPPSDPHSATSYINNSHPTPTDTPNQPHQLSTSLPDLTPSSPSFNQSPSTLSNMSNTLCLRTQSPKSRSSHNRRHQHDHNLAAKRSQILSRKLQQVFQLPSDEKLLAEYPAWLFRSLLLKGYVYLTTAHVCFYAFLKSNEREVDEEGESIKAGILTRRHSRKLNQRQTVKSWFILKNTILSWYPSSQEIYFPTGQIDLHFCTKVEPAPANSKHPNQFKLFVSGKVYTFFSDTQQSKDEWVKSLQQTIFACQHNGQNVKIAIPLSSIASIEKCDSIQFAQTVCIKIKENAPALPFAPNRIRSPQVVPEEIGDSSLVDYFFGFLQDSQTPYELLRAALERVQASSSSALPTTISDQPPPESSLTTSADAPSRSRTLSPIRDSTRFRVPSTPLPRLGDDYFATSALGLVSRSGSQTPISSDAPSNLASEERKTSFKFTDKISKIASSGNKFVGSPIRPAFNNTVKVRTPTSANPIGLGPRPIDSPTCSSTQDPKSLPMSSASPSTSESPPQEQLPSQSFGSPQLDKLNRSSTGKNPLAQSHTYPPKDRRSHYSTYSPRERSDSSTPVSALNSPRLNPHESPSADPNKSWTLLPGWLKNVPTTLNPIKPAKDVINSAKGLMTSAQDPSSSTSTVNKKELPSRSPSAEKLSDEEGTSRLDRGAQLTQRDQIKFQTEFNFLTTGVVSNSTNPEGPIRLLLKTKCNLLRSGSSMYGQVYLASPVPAQSLKQKTARKSCVCFKGQKWISSAPVKMILPVEALTAVRAEALKLYLTTQKTDVLADQGEVCFEFASAEQIKAVHDEITRMIESNKHKADDGLQADNHQEEEEEEDGASMPIMFESSSSSFLTFKPKSKLHITCLTIGSRGDVQPYIALCQKLQLDGHRCRIASHGEYRKWVEGYGIEYVEIGGDPAELMKICVDNGMFTLGFLKEAFSKFRGWLDELLVSSFEACRGTDLLIESPSTMAGIHIAEALQIPYFRAFTMPWTRTKEYPHAFAVPDRKMGSGYNYMTYTVFDQVFWKAMSGQVNKWRKEKLGLKSTTYEKLEVHKVPFLYNFSPSIVPAPLDWYEWIHVTGYWFIDEDDPNKTSQQALAKSDALSDSLIDNLTSSPPVIKPSPQKTSWNPPQDLTAFLDRAHTQNKKVVYIGFGSIVVPDPEAMTKVIIESVKSAGVYAIVSKGWSERLSGSGGKKAKRAGTSEEEGAEAEDQSMIYHINSIPHDWLFPRIDAVCHHGGSGTTGASLRAGIPTIIKPFFGDQFFWAERVESLGIGAGLRKLTVKNLSNALSLATSDATQISRARIVGELIRAENGAAKAVECIYRDLDYARSLIKRRPTQLPETTPATANAPAQNESQTNSLNERLSTAPGPSSSTNLEQAETSAAEGGKKEKSEQAGGDSEVRTIRRPDQEEAEDSGQEANESSLLLMSAHSSVSTDHRPPQQDLPPSQHSSDDFFDCPHPPPSSEMISSVRPPSPPPPPSSSHSSLKRKDPKNQKEDEGNRPQAVDQSNQHTLMAQKSDTTIVPKPAPLSHPVQHEDAPPVGQDPQKVGQINPSDQPKGKQTSSALADDEHHLSSDLSDSSSSSWDILSQQSKSDPASVADLSTSFDQF</sequence>
<organism evidence="16 17">
    <name type="scientific">Puccinia graminis f. sp. tritici</name>
    <dbReference type="NCBI Taxonomy" id="56615"/>
    <lineage>
        <taxon>Eukaryota</taxon>
        <taxon>Fungi</taxon>
        <taxon>Dikarya</taxon>
        <taxon>Basidiomycota</taxon>
        <taxon>Pucciniomycotina</taxon>
        <taxon>Pucciniomycetes</taxon>
        <taxon>Pucciniales</taxon>
        <taxon>Pucciniaceae</taxon>
        <taxon>Puccinia</taxon>
    </lineage>
</organism>
<evidence type="ECO:0000256" key="3">
    <source>
        <dbReference type="ARBA" id="ARBA00017894"/>
    </source>
</evidence>
<keyword evidence="9" id="KW-1207">Sterol metabolism</keyword>
<comment type="similarity">
    <text evidence="1">Belongs to the glycosyltransferase 28 family.</text>
</comment>
<dbReference type="InterPro" id="IPR004182">
    <property type="entry name" value="GRAM"/>
</dbReference>
<feature type="compositionally biased region" description="Polar residues" evidence="14">
    <location>
        <begin position="133"/>
        <end position="143"/>
    </location>
</feature>
<feature type="compositionally biased region" description="Basic and acidic residues" evidence="14">
    <location>
        <begin position="1464"/>
        <end position="1487"/>
    </location>
</feature>
<feature type="region of interest" description="Disordered" evidence="14">
    <location>
        <begin position="1414"/>
        <end position="1687"/>
    </location>
</feature>
<feature type="compositionally biased region" description="Polar residues" evidence="14">
    <location>
        <begin position="1430"/>
        <end position="1459"/>
    </location>
</feature>
<keyword evidence="6 16" id="KW-0808">Transferase</keyword>
<evidence type="ECO:0000256" key="10">
    <source>
        <dbReference type="ARBA" id="ARBA00023221"/>
    </source>
</evidence>
<feature type="compositionally biased region" description="Polar residues" evidence="14">
    <location>
        <begin position="497"/>
        <end position="513"/>
    </location>
</feature>
<feature type="region of interest" description="Disordered" evidence="14">
    <location>
        <begin position="1"/>
        <end position="143"/>
    </location>
</feature>
<feature type="compositionally biased region" description="Basic and acidic residues" evidence="14">
    <location>
        <begin position="62"/>
        <end position="76"/>
    </location>
</feature>
<dbReference type="Gene3D" id="3.40.50.2000">
    <property type="entry name" value="Glycogen Phosphorylase B"/>
    <property type="match status" value="2"/>
</dbReference>
<feature type="compositionally biased region" description="Basic and acidic residues" evidence="14">
    <location>
        <begin position="1565"/>
        <end position="1578"/>
    </location>
</feature>
<dbReference type="InterPro" id="IPR050426">
    <property type="entry name" value="Glycosyltransferase_28"/>
</dbReference>
<feature type="compositionally biased region" description="Polar residues" evidence="14">
    <location>
        <begin position="29"/>
        <end position="39"/>
    </location>
</feature>
<dbReference type="GO" id="GO:0016126">
    <property type="term" value="P:sterol biosynthetic process"/>
    <property type="evidence" value="ECO:0007669"/>
    <property type="project" value="UniProtKB-KW"/>
</dbReference>
<dbReference type="SMART" id="SM00568">
    <property type="entry name" value="GRAM"/>
    <property type="match status" value="1"/>
</dbReference>
<proteinExistence type="inferred from homology"/>
<dbReference type="InterPro" id="IPR011993">
    <property type="entry name" value="PH-like_dom_sf"/>
</dbReference>
<feature type="compositionally biased region" description="Basic and acidic residues" evidence="14">
    <location>
        <begin position="733"/>
        <end position="745"/>
    </location>
</feature>
<dbReference type="CDD" id="cd03784">
    <property type="entry name" value="GT1_Gtf-like"/>
    <property type="match status" value="1"/>
</dbReference>
<keyword evidence="7" id="KW-0752">Steroid biosynthesis</keyword>
<feature type="region of interest" description="Disordered" evidence="14">
    <location>
        <begin position="433"/>
        <end position="478"/>
    </location>
</feature>
<name>A0A5B0RHD7_PUCGR</name>